<comment type="subcellular location">
    <subcellularLocation>
        <location evidence="1">Cell membrane</location>
        <topology evidence="1">Multi-pass membrane protein</topology>
    </subcellularLocation>
</comment>
<evidence type="ECO:0000256" key="1">
    <source>
        <dbReference type="ARBA" id="ARBA00004651"/>
    </source>
</evidence>
<dbReference type="PANTHER" id="PTHR33452">
    <property type="entry name" value="OXIDOREDUCTASE CATD-RELATED"/>
    <property type="match status" value="1"/>
</dbReference>
<keyword evidence="4 7" id="KW-0812">Transmembrane</keyword>
<organism evidence="8 9">
    <name type="scientific">Streptomyces johnsoniae</name>
    <dbReference type="NCBI Taxonomy" id="3075532"/>
    <lineage>
        <taxon>Bacteria</taxon>
        <taxon>Bacillati</taxon>
        <taxon>Actinomycetota</taxon>
        <taxon>Actinomycetes</taxon>
        <taxon>Kitasatosporales</taxon>
        <taxon>Streptomycetaceae</taxon>
        <taxon>Streptomyces</taxon>
    </lineage>
</organism>
<evidence type="ECO:0000313" key="9">
    <source>
        <dbReference type="Proteomes" id="UP001183615"/>
    </source>
</evidence>
<evidence type="ECO:0000256" key="7">
    <source>
        <dbReference type="SAM" id="Phobius"/>
    </source>
</evidence>
<evidence type="ECO:0000256" key="6">
    <source>
        <dbReference type="ARBA" id="ARBA00023136"/>
    </source>
</evidence>
<evidence type="ECO:0000313" key="8">
    <source>
        <dbReference type="EMBL" id="MDT0445719.1"/>
    </source>
</evidence>
<dbReference type="EMBL" id="JAVREV010000015">
    <property type="protein sequence ID" value="MDT0445719.1"/>
    <property type="molecule type" value="Genomic_DNA"/>
</dbReference>
<keyword evidence="6 7" id="KW-0472">Membrane</keyword>
<feature type="transmembrane region" description="Helical" evidence="7">
    <location>
        <begin position="120"/>
        <end position="139"/>
    </location>
</feature>
<evidence type="ECO:0000256" key="2">
    <source>
        <dbReference type="ARBA" id="ARBA00006679"/>
    </source>
</evidence>
<reference evidence="9" key="1">
    <citation type="submission" date="2023-07" db="EMBL/GenBank/DDBJ databases">
        <title>30 novel species of actinomycetes from the DSMZ collection.</title>
        <authorList>
            <person name="Nouioui I."/>
        </authorList>
    </citation>
    <scope>NUCLEOTIDE SEQUENCE [LARGE SCALE GENOMIC DNA]</scope>
    <source>
        <strain evidence="9">DSM 41886</strain>
    </source>
</reference>
<dbReference type="InterPro" id="IPR032808">
    <property type="entry name" value="DoxX"/>
</dbReference>
<protein>
    <submittedName>
        <fullName evidence="8">DoxX family protein</fullName>
    </submittedName>
</protein>
<sequence length="179" mass="17921">MAPPAAAPAPLLGQAPAGLDLGLLLLRLAVGLTMAAHGSQKLFGWFDGAGLDATGAGFTSMGYPSGETMALVAGLSETFGGLGLALGLFTPLAAAAVLGTMINAVFAVHWESGFFLPAGYEYAMIMGFGAASLALTGPGRLAVDPLLPVPALRTHRTTYGAAALGLAVVTAVIVLLLRD</sequence>
<keyword evidence="3" id="KW-1003">Cell membrane</keyword>
<dbReference type="Pfam" id="PF07681">
    <property type="entry name" value="DoxX"/>
    <property type="match status" value="1"/>
</dbReference>
<dbReference type="PANTHER" id="PTHR33452:SF1">
    <property type="entry name" value="INNER MEMBRANE PROTEIN YPHA-RELATED"/>
    <property type="match status" value="1"/>
</dbReference>
<comment type="similarity">
    <text evidence="2">Belongs to the DoxX family.</text>
</comment>
<keyword evidence="5 7" id="KW-1133">Transmembrane helix</keyword>
<dbReference type="InterPro" id="IPR051907">
    <property type="entry name" value="DoxX-like_oxidoreductase"/>
</dbReference>
<dbReference type="Proteomes" id="UP001183615">
    <property type="component" value="Unassembled WGS sequence"/>
</dbReference>
<evidence type="ECO:0000256" key="3">
    <source>
        <dbReference type="ARBA" id="ARBA00022475"/>
    </source>
</evidence>
<name>A0ABU2S9Q8_9ACTN</name>
<gene>
    <name evidence="8" type="ORF">RM779_24425</name>
</gene>
<evidence type="ECO:0000256" key="4">
    <source>
        <dbReference type="ARBA" id="ARBA00022692"/>
    </source>
</evidence>
<keyword evidence="9" id="KW-1185">Reference proteome</keyword>
<proteinExistence type="inferred from homology"/>
<comment type="caution">
    <text evidence="8">The sequence shown here is derived from an EMBL/GenBank/DDBJ whole genome shotgun (WGS) entry which is preliminary data.</text>
</comment>
<evidence type="ECO:0000256" key="5">
    <source>
        <dbReference type="ARBA" id="ARBA00022989"/>
    </source>
</evidence>
<feature type="transmembrane region" description="Helical" evidence="7">
    <location>
        <begin position="159"/>
        <end position="177"/>
    </location>
</feature>
<feature type="transmembrane region" description="Helical" evidence="7">
    <location>
        <begin position="83"/>
        <end position="108"/>
    </location>
</feature>
<accession>A0ABU2S9Q8</accession>